<sequence length="88" mass="10033">LAYVEWFSPFPRAPEPDHLLYKISRSTNRDGTRLASITSIDTIVRSAHLFPRFGSVAPAQWTSSTVLEECSTFFVNSFMDPQLYTNFV</sequence>
<dbReference type="Proteomes" id="UP000308600">
    <property type="component" value="Unassembled WGS sequence"/>
</dbReference>
<organism evidence="1 2">
    <name type="scientific">Pluteus cervinus</name>
    <dbReference type="NCBI Taxonomy" id="181527"/>
    <lineage>
        <taxon>Eukaryota</taxon>
        <taxon>Fungi</taxon>
        <taxon>Dikarya</taxon>
        <taxon>Basidiomycota</taxon>
        <taxon>Agaricomycotina</taxon>
        <taxon>Agaricomycetes</taxon>
        <taxon>Agaricomycetidae</taxon>
        <taxon>Agaricales</taxon>
        <taxon>Pluteineae</taxon>
        <taxon>Pluteaceae</taxon>
        <taxon>Pluteus</taxon>
    </lineage>
</organism>
<evidence type="ECO:0000313" key="1">
    <source>
        <dbReference type="EMBL" id="TFK62461.1"/>
    </source>
</evidence>
<accession>A0ACD3AA20</accession>
<reference evidence="1 2" key="1">
    <citation type="journal article" date="2019" name="Nat. Ecol. Evol.">
        <title>Megaphylogeny resolves global patterns of mushroom evolution.</title>
        <authorList>
            <person name="Varga T."/>
            <person name="Krizsan K."/>
            <person name="Foldi C."/>
            <person name="Dima B."/>
            <person name="Sanchez-Garcia M."/>
            <person name="Sanchez-Ramirez S."/>
            <person name="Szollosi G.J."/>
            <person name="Szarkandi J.G."/>
            <person name="Papp V."/>
            <person name="Albert L."/>
            <person name="Andreopoulos W."/>
            <person name="Angelini C."/>
            <person name="Antonin V."/>
            <person name="Barry K.W."/>
            <person name="Bougher N.L."/>
            <person name="Buchanan P."/>
            <person name="Buyck B."/>
            <person name="Bense V."/>
            <person name="Catcheside P."/>
            <person name="Chovatia M."/>
            <person name="Cooper J."/>
            <person name="Damon W."/>
            <person name="Desjardin D."/>
            <person name="Finy P."/>
            <person name="Geml J."/>
            <person name="Haridas S."/>
            <person name="Hughes K."/>
            <person name="Justo A."/>
            <person name="Karasinski D."/>
            <person name="Kautmanova I."/>
            <person name="Kiss B."/>
            <person name="Kocsube S."/>
            <person name="Kotiranta H."/>
            <person name="LaButti K.M."/>
            <person name="Lechner B.E."/>
            <person name="Liimatainen K."/>
            <person name="Lipzen A."/>
            <person name="Lukacs Z."/>
            <person name="Mihaltcheva S."/>
            <person name="Morgado L.N."/>
            <person name="Niskanen T."/>
            <person name="Noordeloos M.E."/>
            <person name="Ohm R.A."/>
            <person name="Ortiz-Santana B."/>
            <person name="Ovrebo C."/>
            <person name="Racz N."/>
            <person name="Riley R."/>
            <person name="Savchenko A."/>
            <person name="Shiryaev A."/>
            <person name="Soop K."/>
            <person name="Spirin V."/>
            <person name="Szebenyi C."/>
            <person name="Tomsovsky M."/>
            <person name="Tulloss R.E."/>
            <person name="Uehling J."/>
            <person name="Grigoriev I.V."/>
            <person name="Vagvolgyi C."/>
            <person name="Papp T."/>
            <person name="Martin F.M."/>
            <person name="Miettinen O."/>
            <person name="Hibbett D.S."/>
            <person name="Nagy L.G."/>
        </authorList>
    </citation>
    <scope>NUCLEOTIDE SEQUENCE [LARGE SCALE GENOMIC DNA]</scope>
    <source>
        <strain evidence="1 2">NL-1719</strain>
    </source>
</reference>
<keyword evidence="2" id="KW-1185">Reference proteome</keyword>
<protein>
    <submittedName>
        <fullName evidence="1">Uncharacterized protein</fullName>
    </submittedName>
</protein>
<evidence type="ECO:0000313" key="2">
    <source>
        <dbReference type="Proteomes" id="UP000308600"/>
    </source>
</evidence>
<feature type="non-terminal residue" evidence="1">
    <location>
        <position position="1"/>
    </location>
</feature>
<name>A0ACD3AA20_9AGAR</name>
<proteinExistence type="predicted"/>
<dbReference type="EMBL" id="ML208579">
    <property type="protein sequence ID" value="TFK62461.1"/>
    <property type="molecule type" value="Genomic_DNA"/>
</dbReference>
<gene>
    <name evidence="1" type="ORF">BDN72DRAFT_777057</name>
</gene>